<dbReference type="CDD" id="cd16922">
    <property type="entry name" value="HATPase_EvgS-ArcB-TorS-like"/>
    <property type="match status" value="1"/>
</dbReference>
<dbReference type="Gene3D" id="3.30.450.20">
    <property type="entry name" value="PAS domain"/>
    <property type="match status" value="1"/>
</dbReference>
<evidence type="ECO:0000259" key="8">
    <source>
        <dbReference type="PROSITE" id="PS50109"/>
    </source>
</evidence>
<dbReference type="SUPFAM" id="SSF55785">
    <property type="entry name" value="PYP-like sensor domain (PAS domain)"/>
    <property type="match status" value="1"/>
</dbReference>
<dbReference type="Proteomes" id="UP001519308">
    <property type="component" value="Unassembled WGS sequence"/>
</dbReference>
<feature type="domain" description="Histidine kinase" evidence="8">
    <location>
        <begin position="221"/>
        <end position="442"/>
    </location>
</feature>
<organism evidence="9 10">
    <name type="scientific">Clostridium punense</name>
    <dbReference type="NCBI Taxonomy" id="1054297"/>
    <lineage>
        <taxon>Bacteria</taxon>
        <taxon>Bacillati</taxon>
        <taxon>Bacillota</taxon>
        <taxon>Clostridia</taxon>
        <taxon>Eubacteriales</taxon>
        <taxon>Clostridiaceae</taxon>
        <taxon>Clostridium</taxon>
    </lineage>
</organism>
<dbReference type="PROSITE" id="PS50109">
    <property type="entry name" value="HIS_KIN"/>
    <property type="match status" value="1"/>
</dbReference>
<keyword evidence="4" id="KW-0808">Transferase</keyword>
<evidence type="ECO:0000313" key="10">
    <source>
        <dbReference type="Proteomes" id="UP001519308"/>
    </source>
</evidence>
<keyword evidence="7" id="KW-1133">Transmembrane helix</keyword>
<dbReference type="SUPFAM" id="SSF55874">
    <property type="entry name" value="ATPase domain of HSP90 chaperone/DNA topoisomerase II/histidine kinase"/>
    <property type="match status" value="1"/>
</dbReference>
<dbReference type="InterPro" id="IPR035965">
    <property type="entry name" value="PAS-like_dom_sf"/>
</dbReference>
<dbReference type="InterPro" id="IPR003661">
    <property type="entry name" value="HisK_dim/P_dom"/>
</dbReference>
<protein>
    <recommendedName>
        <fullName evidence="2">histidine kinase</fullName>
        <ecNumber evidence="2">2.7.13.3</ecNumber>
    </recommendedName>
</protein>
<dbReference type="Pfam" id="PF13426">
    <property type="entry name" value="PAS_9"/>
    <property type="match status" value="1"/>
</dbReference>
<gene>
    <name evidence="9" type="ORF">J2Z44_001891</name>
</gene>
<comment type="catalytic activity">
    <reaction evidence="1">
        <text>ATP + protein L-histidine = ADP + protein N-phospho-L-histidine.</text>
        <dbReference type="EC" id="2.7.13.3"/>
    </reaction>
</comment>
<dbReference type="Gene3D" id="3.30.565.10">
    <property type="entry name" value="Histidine kinase-like ATPase, C-terminal domain"/>
    <property type="match status" value="1"/>
</dbReference>
<keyword evidence="6" id="KW-0902">Two-component regulatory system</keyword>
<dbReference type="Gene3D" id="1.10.287.130">
    <property type="match status" value="1"/>
</dbReference>
<accession>A0ABS4K2S1</accession>
<dbReference type="RefSeq" id="WP_209649519.1">
    <property type="nucleotide sequence ID" value="NZ_JAGGLL010000013.1"/>
</dbReference>
<keyword evidence="7" id="KW-0472">Membrane</keyword>
<keyword evidence="5" id="KW-0418">Kinase</keyword>
<dbReference type="SMART" id="SM00387">
    <property type="entry name" value="HATPase_c"/>
    <property type="match status" value="1"/>
</dbReference>
<dbReference type="InterPro" id="IPR004358">
    <property type="entry name" value="Sig_transdc_His_kin-like_C"/>
</dbReference>
<evidence type="ECO:0000256" key="2">
    <source>
        <dbReference type="ARBA" id="ARBA00012438"/>
    </source>
</evidence>
<dbReference type="InterPro" id="IPR000014">
    <property type="entry name" value="PAS"/>
</dbReference>
<dbReference type="Pfam" id="PF00512">
    <property type="entry name" value="HisKA"/>
    <property type="match status" value="1"/>
</dbReference>
<proteinExistence type="predicted"/>
<comment type="caution">
    <text evidence="9">The sequence shown here is derived from an EMBL/GenBank/DDBJ whole genome shotgun (WGS) entry which is preliminary data.</text>
</comment>
<feature type="transmembrane region" description="Helical" evidence="7">
    <location>
        <begin position="38"/>
        <end position="60"/>
    </location>
</feature>
<dbReference type="SMART" id="SM00388">
    <property type="entry name" value="HisKA"/>
    <property type="match status" value="1"/>
</dbReference>
<dbReference type="EMBL" id="JAGGLL010000013">
    <property type="protein sequence ID" value="MBP2022090.1"/>
    <property type="molecule type" value="Genomic_DNA"/>
</dbReference>
<keyword evidence="10" id="KW-1185">Reference proteome</keyword>
<dbReference type="InterPro" id="IPR050736">
    <property type="entry name" value="Sensor_HK_Regulatory"/>
</dbReference>
<name>A0ABS4K2S1_9CLOT</name>
<dbReference type="CDD" id="cd00082">
    <property type="entry name" value="HisKA"/>
    <property type="match status" value="1"/>
</dbReference>
<dbReference type="InterPro" id="IPR036097">
    <property type="entry name" value="HisK_dim/P_sf"/>
</dbReference>
<evidence type="ECO:0000313" key="9">
    <source>
        <dbReference type="EMBL" id="MBP2022090.1"/>
    </source>
</evidence>
<dbReference type="InterPro" id="IPR005467">
    <property type="entry name" value="His_kinase_dom"/>
</dbReference>
<dbReference type="NCBIfam" id="TIGR00229">
    <property type="entry name" value="sensory_box"/>
    <property type="match status" value="1"/>
</dbReference>
<dbReference type="InterPro" id="IPR036890">
    <property type="entry name" value="HATPase_C_sf"/>
</dbReference>
<dbReference type="PANTHER" id="PTHR43711:SF26">
    <property type="entry name" value="SENSOR HISTIDINE KINASE RCSC"/>
    <property type="match status" value="1"/>
</dbReference>
<sequence>MLSLRENKLLSLVILGNVINSSICCFFIVFLVKEIKVNFYILSIVIILLIASAMLQIIMVKKVYNNIKRIKDKSKMFEQALEALPNPVFIHKKLKFIYTNGEGAKFFNVKNPEQIIGKSVSDFVKLNVDLIGDQRIDDVLNESNFKPLVENIITKANGEVVEVETFSNPINVDGTVAVLNTLRDLTEHKKLERLEKKVNEEKRKLKEAIEIDRLRSDFFANLSHELRTPLTIIFGTLQLIEREQKEILIKDESLKKRVKTLKQNCYRLLRLINNLIDMTKIDAGYFTVSLKNHDIIPIVEDISLSVVEFAENKGIKIQFDTEIEEKIIACDPDKIERIMLNLLSNAIKFTNPNGNIQINVYDGESDIKIVVKDDGIGIPKEKLDSVFGRFIQVDKSLCRNHEGSGLGLSIAKSFVEMHGGTIKVESEYGNGTEFIIILPITLVEDNMDVIDYEAVAESHVQRVNIEFSDIYS</sequence>
<feature type="transmembrane region" description="Helical" evidence="7">
    <location>
        <begin position="12"/>
        <end position="32"/>
    </location>
</feature>
<dbReference type="PANTHER" id="PTHR43711">
    <property type="entry name" value="TWO-COMPONENT HISTIDINE KINASE"/>
    <property type="match status" value="1"/>
</dbReference>
<evidence type="ECO:0000256" key="3">
    <source>
        <dbReference type="ARBA" id="ARBA00022553"/>
    </source>
</evidence>
<dbReference type="SUPFAM" id="SSF47384">
    <property type="entry name" value="Homodimeric domain of signal transducing histidine kinase"/>
    <property type="match status" value="1"/>
</dbReference>
<evidence type="ECO:0000256" key="5">
    <source>
        <dbReference type="ARBA" id="ARBA00022777"/>
    </source>
</evidence>
<evidence type="ECO:0000256" key="4">
    <source>
        <dbReference type="ARBA" id="ARBA00022679"/>
    </source>
</evidence>
<dbReference type="PRINTS" id="PR00344">
    <property type="entry name" value="BCTRLSENSOR"/>
</dbReference>
<keyword evidence="3" id="KW-0597">Phosphoprotein</keyword>
<dbReference type="Pfam" id="PF02518">
    <property type="entry name" value="HATPase_c"/>
    <property type="match status" value="1"/>
</dbReference>
<reference evidence="9 10" key="1">
    <citation type="submission" date="2021-03" db="EMBL/GenBank/DDBJ databases">
        <title>Genomic Encyclopedia of Type Strains, Phase IV (KMG-IV): sequencing the most valuable type-strain genomes for metagenomic binning, comparative biology and taxonomic classification.</title>
        <authorList>
            <person name="Goeker M."/>
        </authorList>
    </citation>
    <scope>NUCLEOTIDE SEQUENCE [LARGE SCALE GENOMIC DNA]</scope>
    <source>
        <strain evidence="9 10">DSM 28650</strain>
    </source>
</reference>
<evidence type="ECO:0000256" key="1">
    <source>
        <dbReference type="ARBA" id="ARBA00000085"/>
    </source>
</evidence>
<dbReference type="InterPro" id="IPR003594">
    <property type="entry name" value="HATPase_dom"/>
</dbReference>
<keyword evidence="7" id="KW-0812">Transmembrane</keyword>
<evidence type="ECO:0000256" key="6">
    <source>
        <dbReference type="ARBA" id="ARBA00023012"/>
    </source>
</evidence>
<dbReference type="EC" id="2.7.13.3" evidence="2"/>
<evidence type="ECO:0000256" key="7">
    <source>
        <dbReference type="SAM" id="Phobius"/>
    </source>
</evidence>